<dbReference type="EMBL" id="KB007869">
    <property type="protein sequence ID" value="ELR22867.1"/>
    <property type="molecule type" value="Genomic_DNA"/>
</dbReference>
<gene>
    <name evidence="1" type="ORF">ACA1_396930</name>
</gene>
<keyword evidence="2" id="KW-1185">Reference proteome</keyword>
<dbReference type="RefSeq" id="XP_004351644.1">
    <property type="nucleotide sequence ID" value="XM_004351592.1"/>
</dbReference>
<reference evidence="1 2" key="1">
    <citation type="journal article" date="2013" name="Genome Biol.">
        <title>Genome of Acanthamoeba castellanii highlights extensive lateral gene transfer and early evolution of tyrosine kinase signaling.</title>
        <authorList>
            <person name="Clarke M."/>
            <person name="Lohan A.J."/>
            <person name="Liu B."/>
            <person name="Lagkouvardos I."/>
            <person name="Roy S."/>
            <person name="Zafar N."/>
            <person name="Bertelli C."/>
            <person name="Schilde C."/>
            <person name="Kianianmomeni A."/>
            <person name="Burglin T.R."/>
            <person name="Frech C."/>
            <person name="Turcotte B."/>
            <person name="Kopec K.O."/>
            <person name="Synnott J.M."/>
            <person name="Choo C."/>
            <person name="Paponov I."/>
            <person name="Finkler A."/>
            <person name="Soon Heng Tan C."/>
            <person name="Hutchins A.P."/>
            <person name="Weinmeier T."/>
            <person name="Rattei T."/>
            <person name="Chu J.S."/>
            <person name="Gimenez G."/>
            <person name="Irimia M."/>
            <person name="Rigden D.J."/>
            <person name="Fitzpatrick D.A."/>
            <person name="Lorenzo-Morales J."/>
            <person name="Bateman A."/>
            <person name="Chiu C.H."/>
            <person name="Tang P."/>
            <person name="Hegemann P."/>
            <person name="Fromm H."/>
            <person name="Raoult D."/>
            <person name="Greub G."/>
            <person name="Miranda-Saavedra D."/>
            <person name="Chen N."/>
            <person name="Nash P."/>
            <person name="Ginger M.L."/>
            <person name="Horn M."/>
            <person name="Schaap P."/>
            <person name="Caler L."/>
            <person name="Loftus B."/>
        </authorList>
    </citation>
    <scope>NUCLEOTIDE SEQUENCE [LARGE SCALE GENOMIC DNA]</scope>
    <source>
        <strain evidence="1 2">Neff</strain>
    </source>
</reference>
<dbReference type="KEGG" id="acan:ACA1_396930"/>
<protein>
    <submittedName>
        <fullName evidence="1">Uncharacterized protein</fullName>
    </submittedName>
</protein>
<dbReference type="AlphaFoldDB" id="L8HCA2"/>
<proteinExistence type="predicted"/>
<dbReference type="VEuPathDB" id="AmoebaDB:ACA1_396930"/>
<dbReference type="OrthoDB" id="5350490at2759"/>
<sequence length="388" mass="42018">MSVSIQKQRGAVTFKADKGLNPEALQKTFEQFGSVGRVLVETKATSVAWERKAPVQFPGTYPEVAVEIAGNLPVEVAVIGSFAPGEGERFYHRSVALQAQHLTFVDEYNEASAKIANADFSRDDPTTIYTFSVGTQDLVFHRHAGHRAITGITGSGGANLKFSAATPEEAASNPDVFVEKMFIIEIPADSMFVLRFSGTVYHQFGPSTPGKDAFFAISVHTNEAGGLEGELLDIVKAGNGSIPLLTEPISDAVADLLDGKKLKKLKVKDRQRRTVSATKRYMTRVRNGDAPAEGAAPLSGNHAVEPEVISHEVATILREQVEQLRERIVHFSLPRLATIYSPPQDTYIIEFDGEQSDDAVDKALAAAITTPDGLSLTLERACRIGYSC</sequence>
<accession>L8HCA2</accession>
<evidence type="ECO:0000313" key="1">
    <source>
        <dbReference type="EMBL" id="ELR22867.1"/>
    </source>
</evidence>
<dbReference type="Proteomes" id="UP000011083">
    <property type="component" value="Unassembled WGS sequence"/>
</dbReference>
<name>L8HCA2_ACACF</name>
<organism evidence="1 2">
    <name type="scientific">Acanthamoeba castellanii (strain ATCC 30010 / Neff)</name>
    <dbReference type="NCBI Taxonomy" id="1257118"/>
    <lineage>
        <taxon>Eukaryota</taxon>
        <taxon>Amoebozoa</taxon>
        <taxon>Discosea</taxon>
        <taxon>Longamoebia</taxon>
        <taxon>Centramoebida</taxon>
        <taxon>Acanthamoebidae</taxon>
        <taxon>Acanthamoeba</taxon>
    </lineage>
</organism>
<evidence type="ECO:0000313" key="2">
    <source>
        <dbReference type="Proteomes" id="UP000011083"/>
    </source>
</evidence>
<dbReference type="GeneID" id="14923830"/>